<dbReference type="InterPro" id="IPR000835">
    <property type="entry name" value="HTH_MarR-typ"/>
</dbReference>
<dbReference type="PROSITE" id="PS51186">
    <property type="entry name" value="GNAT"/>
    <property type="match status" value="1"/>
</dbReference>
<dbReference type="GO" id="GO:0008080">
    <property type="term" value="F:N-acetyltransferase activity"/>
    <property type="evidence" value="ECO:0007669"/>
    <property type="project" value="InterPro"/>
</dbReference>
<dbReference type="InterPro" id="IPR050769">
    <property type="entry name" value="NAT_camello-type"/>
</dbReference>
<dbReference type="SMART" id="SM00347">
    <property type="entry name" value="HTH_MARR"/>
    <property type="match status" value="1"/>
</dbReference>
<proteinExistence type="predicted"/>
<dbReference type="CDD" id="cd04301">
    <property type="entry name" value="NAT_SF"/>
    <property type="match status" value="1"/>
</dbReference>
<feature type="domain" description="HTH marR-type" evidence="2">
    <location>
        <begin position="6"/>
        <end position="141"/>
    </location>
</feature>
<dbReference type="InterPro" id="IPR016181">
    <property type="entry name" value="Acyl_CoA_acyltransferase"/>
</dbReference>
<dbReference type="InterPro" id="IPR036388">
    <property type="entry name" value="WH-like_DNA-bd_sf"/>
</dbReference>
<dbReference type="EMBL" id="LAJE02000154">
    <property type="protein sequence ID" value="OEO31548.1"/>
    <property type="molecule type" value="Genomic_DNA"/>
</dbReference>
<dbReference type="RefSeq" id="WP_069909253.1">
    <property type="nucleotide sequence ID" value="NZ_LAJE02000154.1"/>
</dbReference>
<keyword evidence="5" id="KW-1185">Reference proteome</keyword>
<gene>
    <name evidence="4" type="ORF">VW23_015605</name>
</gene>
<dbReference type="Proteomes" id="UP000095463">
    <property type="component" value="Unassembled WGS sequence"/>
</dbReference>
<reference evidence="4 5" key="1">
    <citation type="journal article" date="2015" name="Genome Announc.">
        <title>Genome Assemblies of Three Soil-Associated Devosia species: D. insulae, D. limi, and D. soli.</title>
        <authorList>
            <person name="Hassan Y.I."/>
            <person name="Lepp D."/>
            <person name="Zhou T."/>
        </authorList>
    </citation>
    <scope>NUCLEOTIDE SEQUENCE [LARGE SCALE GENOMIC DNA]</scope>
    <source>
        <strain evidence="4 5">DS-56</strain>
    </source>
</reference>
<name>A0A1E5XSI2_9HYPH</name>
<accession>A0A1E5XSI2</accession>
<dbReference type="Pfam" id="PF01047">
    <property type="entry name" value="MarR"/>
    <property type="match status" value="1"/>
</dbReference>
<dbReference type="AlphaFoldDB" id="A0A1E5XSI2"/>
<dbReference type="Gene3D" id="3.40.630.30">
    <property type="match status" value="1"/>
</dbReference>
<dbReference type="SUPFAM" id="SSF55729">
    <property type="entry name" value="Acyl-CoA N-acyltransferases (Nat)"/>
    <property type="match status" value="1"/>
</dbReference>
<protein>
    <recommendedName>
        <fullName evidence="6">MarR family transcriptional regulator</fullName>
    </recommendedName>
</protein>
<keyword evidence="1" id="KW-0808">Transferase</keyword>
<dbReference type="GO" id="GO:0003700">
    <property type="term" value="F:DNA-binding transcription factor activity"/>
    <property type="evidence" value="ECO:0007669"/>
    <property type="project" value="InterPro"/>
</dbReference>
<evidence type="ECO:0000259" key="3">
    <source>
        <dbReference type="PROSITE" id="PS51186"/>
    </source>
</evidence>
<dbReference type="Gene3D" id="1.10.10.10">
    <property type="entry name" value="Winged helix-like DNA-binding domain superfamily/Winged helix DNA-binding domain"/>
    <property type="match status" value="1"/>
</dbReference>
<evidence type="ECO:0000313" key="5">
    <source>
        <dbReference type="Proteomes" id="UP000095463"/>
    </source>
</evidence>
<dbReference type="PANTHER" id="PTHR13947:SF37">
    <property type="entry name" value="LD18367P"/>
    <property type="match status" value="1"/>
</dbReference>
<dbReference type="InterPro" id="IPR000182">
    <property type="entry name" value="GNAT_dom"/>
</dbReference>
<dbReference type="Pfam" id="PF00583">
    <property type="entry name" value="Acetyltransf_1"/>
    <property type="match status" value="1"/>
</dbReference>
<feature type="domain" description="N-acetyltransferase" evidence="3">
    <location>
        <begin position="152"/>
        <end position="308"/>
    </location>
</feature>
<dbReference type="InterPro" id="IPR036390">
    <property type="entry name" value="WH_DNA-bd_sf"/>
</dbReference>
<dbReference type="PANTHER" id="PTHR13947">
    <property type="entry name" value="GNAT FAMILY N-ACETYLTRANSFERASE"/>
    <property type="match status" value="1"/>
</dbReference>
<evidence type="ECO:0008006" key="6">
    <source>
        <dbReference type="Google" id="ProtNLM"/>
    </source>
</evidence>
<dbReference type="OrthoDB" id="273614at2"/>
<sequence length="308" mass="33813">MSSIMDDQQIAEIRRFNRAFARWLGLFDEHYSRTDYSPAESRLFYELAAAGHTNGANLARSMGVDPAYLSRMLQKFVSEGLVAVSPSISDRRRNQLALTPDGDRAAASVEAAANGAIADLVAPLSETERRELVSAMQTIARLVDAEQSGASIILRPHRIGDVAHVVARQSQLYAGEFGWDGSYEALAAEIGGKFLQHFDAATEGCWIAERDGKVIGSVFVVDAGQGVAQLRLLYVEPEARGLGVGKLLVDQVVRFARDKRYARIRLWTQASLVAARKLYAAAGFTLTESKPHHSFGKDLVGEYWELKL</sequence>
<evidence type="ECO:0000259" key="2">
    <source>
        <dbReference type="PROSITE" id="PS50995"/>
    </source>
</evidence>
<comment type="caution">
    <text evidence="4">The sequence shown here is derived from an EMBL/GenBank/DDBJ whole genome shotgun (WGS) entry which is preliminary data.</text>
</comment>
<dbReference type="SUPFAM" id="SSF46785">
    <property type="entry name" value="Winged helix' DNA-binding domain"/>
    <property type="match status" value="1"/>
</dbReference>
<dbReference type="PROSITE" id="PS50995">
    <property type="entry name" value="HTH_MARR_2"/>
    <property type="match status" value="1"/>
</dbReference>
<organism evidence="4 5">
    <name type="scientific">Devosia insulae DS-56</name>
    <dbReference type="NCBI Taxonomy" id="1116389"/>
    <lineage>
        <taxon>Bacteria</taxon>
        <taxon>Pseudomonadati</taxon>
        <taxon>Pseudomonadota</taxon>
        <taxon>Alphaproteobacteria</taxon>
        <taxon>Hyphomicrobiales</taxon>
        <taxon>Devosiaceae</taxon>
        <taxon>Devosia</taxon>
    </lineage>
</organism>
<evidence type="ECO:0000256" key="1">
    <source>
        <dbReference type="ARBA" id="ARBA00022679"/>
    </source>
</evidence>
<evidence type="ECO:0000313" key="4">
    <source>
        <dbReference type="EMBL" id="OEO31548.1"/>
    </source>
</evidence>